<protein>
    <submittedName>
        <fullName evidence="14">PTS system mannitol-specific transporter subunit IIBC</fullName>
    </submittedName>
</protein>
<organism evidence="14 15">
    <name type="scientific">Secundilactobacillus similis DSM 23365 = JCM 2765</name>
    <dbReference type="NCBI Taxonomy" id="1423804"/>
    <lineage>
        <taxon>Bacteria</taxon>
        <taxon>Bacillati</taxon>
        <taxon>Bacillota</taxon>
        <taxon>Bacilli</taxon>
        <taxon>Lactobacillales</taxon>
        <taxon>Lactobacillaceae</taxon>
        <taxon>Secundilactobacillus</taxon>
    </lineage>
</organism>
<dbReference type="SUPFAM" id="SSF52794">
    <property type="entry name" value="PTS system IIB component-like"/>
    <property type="match status" value="1"/>
</dbReference>
<keyword evidence="7" id="KW-0808">Transferase</keyword>
<evidence type="ECO:0000256" key="10">
    <source>
        <dbReference type="ARBA" id="ARBA00022989"/>
    </source>
</evidence>
<evidence type="ECO:0000256" key="5">
    <source>
        <dbReference type="ARBA" id="ARBA00022553"/>
    </source>
</evidence>
<dbReference type="Proteomes" id="UP000051442">
    <property type="component" value="Unassembled WGS sequence"/>
</dbReference>
<comment type="caution">
    <text evidence="14">The sequence shown here is derived from an EMBL/GenBank/DDBJ whole genome shotgun (WGS) entry which is preliminary data.</text>
</comment>
<feature type="transmembrane region" description="Helical" evidence="12">
    <location>
        <begin position="270"/>
        <end position="289"/>
    </location>
</feature>
<evidence type="ECO:0000256" key="8">
    <source>
        <dbReference type="ARBA" id="ARBA00022683"/>
    </source>
</evidence>
<keyword evidence="11 12" id="KW-0472">Membrane</keyword>
<dbReference type="PANTHER" id="PTHR30181:SF2">
    <property type="entry name" value="PTS SYSTEM MANNITOL-SPECIFIC EIICBA COMPONENT"/>
    <property type="match status" value="1"/>
</dbReference>
<evidence type="ECO:0000256" key="2">
    <source>
        <dbReference type="ARBA" id="ARBA00004651"/>
    </source>
</evidence>
<dbReference type="InterPro" id="IPR003352">
    <property type="entry name" value="PTS_EIIC"/>
</dbReference>
<keyword evidence="10 12" id="KW-1133">Transmembrane helix</keyword>
<evidence type="ECO:0000256" key="6">
    <source>
        <dbReference type="ARBA" id="ARBA00022597"/>
    </source>
</evidence>
<dbReference type="InterPro" id="IPR013014">
    <property type="entry name" value="PTS_EIIC_2"/>
</dbReference>
<keyword evidence="8" id="KW-0598">Phosphotransferase system</keyword>
<keyword evidence="5" id="KW-0597">Phosphoprotein</keyword>
<evidence type="ECO:0000256" key="11">
    <source>
        <dbReference type="ARBA" id="ARBA00023136"/>
    </source>
</evidence>
<feature type="transmembrane region" description="Helical" evidence="12">
    <location>
        <begin position="316"/>
        <end position="339"/>
    </location>
</feature>
<dbReference type="Pfam" id="PF02378">
    <property type="entry name" value="PTS_EIIC"/>
    <property type="match status" value="1"/>
</dbReference>
<evidence type="ECO:0000313" key="14">
    <source>
        <dbReference type="EMBL" id="KRN21569.1"/>
    </source>
</evidence>
<dbReference type="GO" id="GO:0090563">
    <property type="term" value="F:protein-phosphocysteine-sugar phosphotransferase activity"/>
    <property type="evidence" value="ECO:0007669"/>
    <property type="project" value="TreeGrafter"/>
</dbReference>
<dbReference type="RefSeq" id="WP_054735925.1">
    <property type="nucleotide sequence ID" value="NZ_BBAD01000029.1"/>
</dbReference>
<dbReference type="GO" id="GO:0008982">
    <property type="term" value="F:protein-N(PI)-phosphohistidine-sugar phosphotransferase activity"/>
    <property type="evidence" value="ECO:0007669"/>
    <property type="project" value="InterPro"/>
</dbReference>
<evidence type="ECO:0000313" key="15">
    <source>
        <dbReference type="Proteomes" id="UP000051442"/>
    </source>
</evidence>
<dbReference type="Gene3D" id="3.40.50.2300">
    <property type="match status" value="1"/>
</dbReference>
<dbReference type="PROSITE" id="PS51104">
    <property type="entry name" value="PTS_EIIC_TYPE_2"/>
    <property type="match status" value="1"/>
</dbReference>
<sequence>MTTAKHIQQRLLTFGNLLSAMVLPNIAAFIAWGLLAAIFSPSGWYPNAQINQIVAPIGNYLLPILLAFTGGSNVAGHRGGVVATIATIGILAGTNMVGLIAAMIIGPLAGWCVNVVDDRLRAHVPQGFEMLINNLSAGILGIILAIIGYLGIGPLLEVVERALLHGAVYLVDQNLLPLANVVIEPAKVLFMNNAINHGLLTPLGTQDAVHLGKSVLFLVETNPGPGLGILLAYAVLGRGTQKKSAFGAIIIEALGGIHEIYFPFVLMRPALFLAVIGGGVTGTFVFDLLDVGLKATPSPGSLISILLLTPHDGGDFLGVLIGITAATMVSFAVAILVLARENAHHLIKTTDLDVSVDNAIRNIVVTGTDGMGSPAMGAAVLRRKLRQLPDITISVTSKPINELTTSAETIFIVRHDLRQLLCDQLAEKPRIISIENYLNAPEYDGLLDELREIANQRDIFSETGLKGLGHGV</sequence>
<evidence type="ECO:0000256" key="12">
    <source>
        <dbReference type="SAM" id="Phobius"/>
    </source>
</evidence>
<keyword evidence="3" id="KW-0813">Transport</keyword>
<evidence type="ECO:0000256" key="1">
    <source>
        <dbReference type="ARBA" id="ARBA00002434"/>
    </source>
</evidence>
<keyword evidence="6" id="KW-0762">Sugar transport</keyword>
<name>A0A0R2EYZ7_9LACO</name>
<evidence type="ECO:0000256" key="9">
    <source>
        <dbReference type="ARBA" id="ARBA00022692"/>
    </source>
</evidence>
<dbReference type="AlphaFoldDB" id="A0A0R2EYZ7"/>
<dbReference type="GO" id="GO:0009401">
    <property type="term" value="P:phosphoenolpyruvate-dependent sugar phosphotransferase system"/>
    <property type="evidence" value="ECO:0007669"/>
    <property type="project" value="UniProtKB-KW"/>
</dbReference>
<dbReference type="EMBL" id="AYZM01000111">
    <property type="protein sequence ID" value="KRN21569.1"/>
    <property type="molecule type" value="Genomic_DNA"/>
</dbReference>
<evidence type="ECO:0000259" key="13">
    <source>
        <dbReference type="PROSITE" id="PS51104"/>
    </source>
</evidence>
<feature type="transmembrane region" description="Helical" evidence="12">
    <location>
        <begin position="131"/>
        <end position="152"/>
    </location>
</feature>
<dbReference type="GO" id="GO:0005886">
    <property type="term" value="C:plasma membrane"/>
    <property type="evidence" value="ECO:0007669"/>
    <property type="project" value="UniProtKB-SubCell"/>
</dbReference>
<accession>A0A0R2EYZ7</accession>
<proteinExistence type="predicted"/>
<dbReference type="PATRIC" id="fig|1423804.4.peg.1089"/>
<reference evidence="14 15" key="1">
    <citation type="journal article" date="2015" name="Genome Announc.">
        <title>Expanding the biotechnology potential of lactobacilli through comparative genomics of 213 strains and associated genera.</title>
        <authorList>
            <person name="Sun Z."/>
            <person name="Harris H.M."/>
            <person name="McCann A."/>
            <person name="Guo C."/>
            <person name="Argimon S."/>
            <person name="Zhang W."/>
            <person name="Yang X."/>
            <person name="Jeffery I.B."/>
            <person name="Cooney J.C."/>
            <person name="Kagawa T.F."/>
            <person name="Liu W."/>
            <person name="Song Y."/>
            <person name="Salvetti E."/>
            <person name="Wrobel A."/>
            <person name="Rasinkangas P."/>
            <person name="Parkhill J."/>
            <person name="Rea M.C."/>
            <person name="O'Sullivan O."/>
            <person name="Ritari J."/>
            <person name="Douillard F.P."/>
            <person name="Paul Ross R."/>
            <person name="Yang R."/>
            <person name="Briner A.E."/>
            <person name="Felis G.E."/>
            <person name="de Vos W.M."/>
            <person name="Barrangou R."/>
            <person name="Klaenhammer T.R."/>
            <person name="Caufield P.W."/>
            <person name="Cui Y."/>
            <person name="Zhang H."/>
            <person name="O'Toole P.W."/>
        </authorList>
    </citation>
    <scope>NUCLEOTIDE SEQUENCE [LARGE SCALE GENOMIC DNA]</scope>
    <source>
        <strain evidence="14 15">DSM 23365</strain>
    </source>
</reference>
<dbReference type="STRING" id="1423804.FD14_GL001011"/>
<evidence type="ECO:0000256" key="3">
    <source>
        <dbReference type="ARBA" id="ARBA00022448"/>
    </source>
</evidence>
<evidence type="ECO:0000256" key="7">
    <source>
        <dbReference type="ARBA" id="ARBA00022679"/>
    </source>
</evidence>
<keyword evidence="4" id="KW-1003">Cell membrane</keyword>
<dbReference type="InterPro" id="IPR050893">
    <property type="entry name" value="Sugar_PTS"/>
</dbReference>
<comment type="function">
    <text evidence="1">The phosphoenolpyruvate-dependent sugar phosphotransferase system (sugar PTS), a major carbohydrate active transport system, catalyzes the phosphorylation of incoming sugar substrates concomitantly with their translocation across the cell membrane. The enzyme II CmtAB PTS system is involved in D-mannitol transport.</text>
</comment>
<keyword evidence="15" id="KW-1185">Reference proteome</keyword>
<dbReference type="PANTHER" id="PTHR30181">
    <property type="entry name" value="MANNITOL PERMEASE IIC COMPONENT"/>
    <property type="match status" value="1"/>
</dbReference>
<gene>
    <name evidence="14" type="ORF">FD14_GL001011</name>
</gene>
<evidence type="ECO:0000256" key="4">
    <source>
        <dbReference type="ARBA" id="ARBA00022475"/>
    </source>
</evidence>
<feature type="domain" description="PTS EIIC type-2" evidence="13">
    <location>
        <begin position="14"/>
        <end position="347"/>
    </location>
</feature>
<feature type="transmembrane region" description="Helical" evidence="12">
    <location>
        <begin position="81"/>
        <end position="111"/>
    </location>
</feature>
<comment type="subcellular location">
    <subcellularLocation>
        <location evidence="2">Cell membrane</location>
        <topology evidence="2">Multi-pass membrane protein</topology>
    </subcellularLocation>
</comment>
<feature type="transmembrane region" description="Helical" evidence="12">
    <location>
        <begin position="50"/>
        <end position="69"/>
    </location>
</feature>
<feature type="transmembrane region" description="Helical" evidence="12">
    <location>
        <begin position="12"/>
        <end position="38"/>
    </location>
</feature>
<dbReference type="InterPro" id="IPR036095">
    <property type="entry name" value="PTS_EIIB-like_sf"/>
</dbReference>
<keyword evidence="9 12" id="KW-0812">Transmembrane</keyword>